<keyword evidence="5 14" id="KW-0328">Glycosyltransferase</keyword>
<dbReference type="GO" id="GO:0090729">
    <property type="term" value="F:toxin activity"/>
    <property type="evidence" value="ECO:0007669"/>
    <property type="project" value="UniProtKB-KW"/>
</dbReference>
<evidence type="ECO:0000256" key="6">
    <source>
        <dbReference type="ARBA" id="ARBA00022679"/>
    </source>
</evidence>
<comment type="similarity">
    <text evidence="2 14">Belongs to the Arg-specific ADP-ribosyltransferase family.</text>
</comment>
<protein>
    <recommendedName>
        <fullName evidence="14">NAD(P)(+)--arginine ADP-ribosyltransferase</fullName>
        <ecNumber evidence="14">2.4.2.31</ecNumber>
    </recommendedName>
    <alternativeName>
        <fullName evidence="14">Mono(ADP-ribosyl)transferase</fullName>
    </alternativeName>
</protein>
<evidence type="ECO:0000256" key="1">
    <source>
        <dbReference type="ARBA" id="ARBA00004613"/>
    </source>
</evidence>
<dbReference type="SUPFAM" id="SSF56399">
    <property type="entry name" value="ADP-ribosylation"/>
    <property type="match status" value="1"/>
</dbReference>
<evidence type="ECO:0000256" key="2">
    <source>
        <dbReference type="ARBA" id="ARBA00009558"/>
    </source>
</evidence>
<dbReference type="Pfam" id="PF01129">
    <property type="entry name" value="ART"/>
    <property type="match status" value="1"/>
</dbReference>
<dbReference type="PRINTS" id="PR00970">
    <property type="entry name" value="RIBTRNSFRASE"/>
</dbReference>
<evidence type="ECO:0000256" key="11">
    <source>
        <dbReference type="ARBA" id="ARBA00023027"/>
    </source>
</evidence>
<keyword evidence="16" id="KW-1185">Reference proteome</keyword>
<dbReference type="PROSITE" id="PS01291">
    <property type="entry name" value="ART"/>
    <property type="match status" value="1"/>
</dbReference>
<dbReference type="GO" id="GO:0106274">
    <property type="term" value="F:NAD+-protein-arginine ADP-ribosyltransferase activity"/>
    <property type="evidence" value="ECO:0007669"/>
    <property type="project" value="UniProtKB-EC"/>
</dbReference>
<dbReference type="InterPro" id="IPR050999">
    <property type="entry name" value="ADP-ribosyltransferase_ARG"/>
</dbReference>
<organism evidence="15 16">
    <name type="scientific">Cisticola juncidis</name>
    <dbReference type="NCBI Taxonomy" id="52622"/>
    <lineage>
        <taxon>Eukaryota</taxon>
        <taxon>Metazoa</taxon>
        <taxon>Chordata</taxon>
        <taxon>Craniata</taxon>
        <taxon>Vertebrata</taxon>
        <taxon>Euteleostomi</taxon>
        <taxon>Archelosauria</taxon>
        <taxon>Archosauria</taxon>
        <taxon>Dinosauria</taxon>
        <taxon>Saurischia</taxon>
        <taxon>Theropoda</taxon>
        <taxon>Coelurosauria</taxon>
        <taxon>Aves</taxon>
        <taxon>Neognathae</taxon>
        <taxon>Neoaves</taxon>
        <taxon>Telluraves</taxon>
        <taxon>Australaves</taxon>
        <taxon>Passeriformes</taxon>
        <taxon>Sylvioidea</taxon>
        <taxon>Cisticolidae</taxon>
        <taxon>Cisticola</taxon>
    </lineage>
</organism>
<comment type="subcellular location">
    <subcellularLocation>
        <location evidence="1">Secreted</location>
    </subcellularLocation>
</comment>
<dbReference type="PANTHER" id="PTHR10339:SF25">
    <property type="entry name" value="SECRETED EXOENZYME S"/>
    <property type="match status" value="1"/>
</dbReference>
<evidence type="ECO:0000256" key="4">
    <source>
        <dbReference type="ARBA" id="ARBA00022656"/>
    </source>
</evidence>
<keyword evidence="9 14" id="KW-0521">NADP</keyword>
<dbReference type="GO" id="GO:0044194">
    <property type="term" value="C:cytolytic granule"/>
    <property type="evidence" value="ECO:0007669"/>
    <property type="project" value="UniProtKB-ARBA"/>
</dbReference>
<keyword evidence="12" id="KW-1015">Disulfide bond</keyword>
<dbReference type="EMBL" id="VXBR01010187">
    <property type="protein sequence ID" value="NXO30373.1"/>
    <property type="molecule type" value="Genomic_DNA"/>
</dbReference>
<keyword evidence="4" id="KW-0800">Toxin</keyword>
<dbReference type="EC" id="2.4.2.31" evidence="14"/>
<keyword evidence="6 14" id="KW-0808">Transferase</keyword>
<reference evidence="15 16" key="1">
    <citation type="submission" date="2019-09" db="EMBL/GenBank/DDBJ databases">
        <title>Bird 10,000 Genomes (B10K) Project - Family phase.</title>
        <authorList>
            <person name="Zhang G."/>
        </authorList>
    </citation>
    <scope>NUCLEOTIDE SEQUENCE [LARGE SCALE GENOMIC DNA]</scope>
    <source>
        <strain evidence="15">B10K-DU-002-30</strain>
        <tissue evidence="15">Muscle</tissue>
    </source>
</reference>
<proteinExistence type="inferred from homology"/>
<keyword evidence="8" id="KW-0732">Signal</keyword>
<evidence type="ECO:0000256" key="14">
    <source>
        <dbReference type="RuleBase" id="RU361228"/>
    </source>
</evidence>
<feature type="non-terminal residue" evidence="15">
    <location>
        <position position="1"/>
    </location>
</feature>
<name>A0A7L1R0F3_9PASS</name>
<evidence type="ECO:0000256" key="7">
    <source>
        <dbReference type="ARBA" id="ARBA00022695"/>
    </source>
</evidence>
<dbReference type="GO" id="GO:0046677">
    <property type="term" value="P:response to antibiotic"/>
    <property type="evidence" value="ECO:0007669"/>
    <property type="project" value="UniProtKB-ARBA"/>
</dbReference>
<comment type="catalytic activity">
    <reaction evidence="13 14">
        <text>L-arginyl-[protein] + NAD(+) = N(omega)-(ADP-D-ribosyl)-L-arginyl-[protein] + nicotinamide + H(+)</text>
        <dbReference type="Rhea" id="RHEA:19149"/>
        <dbReference type="Rhea" id="RHEA-COMP:10532"/>
        <dbReference type="Rhea" id="RHEA-COMP:15087"/>
        <dbReference type="ChEBI" id="CHEBI:15378"/>
        <dbReference type="ChEBI" id="CHEBI:17154"/>
        <dbReference type="ChEBI" id="CHEBI:29965"/>
        <dbReference type="ChEBI" id="CHEBI:57540"/>
        <dbReference type="ChEBI" id="CHEBI:142554"/>
        <dbReference type="EC" id="2.4.2.31"/>
    </reaction>
</comment>
<keyword evidence="10" id="KW-0843">Virulence</keyword>
<keyword evidence="7" id="KW-0548">Nucleotidyltransferase</keyword>
<dbReference type="Proteomes" id="UP000546986">
    <property type="component" value="Unassembled WGS sequence"/>
</dbReference>
<keyword evidence="3" id="KW-0964">Secreted</keyword>
<dbReference type="PANTHER" id="PTHR10339">
    <property type="entry name" value="ADP-RIBOSYLTRANSFERASE"/>
    <property type="match status" value="1"/>
</dbReference>
<dbReference type="Gene3D" id="3.90.176.10">
    <property type="entry name" value="Toxin ADP-ribosyltransferase, Chain A, domain 1"/>
    <property type="match status" value="1"/>
</dbReference>
<evidence type="ECO:0000256" key="10">
    <source>
        <dbReference type="ARBA" id="ARBA00023026"/>
    </source>
</evidence>
<dbReference type="AlphaFoldDB" id="A0A7L1R0F3"/>
<evidence type="ECO:0000313" key="15">
    <source>
        <dbReference type="EMBL" id="NXO30373.1"/>
    </source>
</evidence>
<evidence type="ECO:0000313" key="16">
    <source>
        <dbReference type="Proteomes" id="UP000546986"/>
    </source>
</evidence>
<gene>
    <name evidence="15" type="primary">Nrt2</name>
    <name evidence="15" type="ORF">CISJUN_R14763</name>
</gene>
<evidence type="ECO:0000256" key="3">
    <source>
        <dbReference type="ARBA" id="ARBA00022525"/>
    </source>
</evidence>
<dbReference type="FunFam" id="3.90.176.10:FF:000001">
    <property type="entry name" value="NAD(P)(+)--arginine ADP-ribosyltransferase"/>
    <property type="match status" value="1"/>
</dbReference>
<feature type="non-terminal residue" evidence="15">
    <location>
        <position position="185"/>
    </location>
</feature>
<evidence type="ECO:0000256" key="12">
    <source>
        <dbReference type="ARBA" id="ARBA00023157"/>
    </source>
</evidence>
<comment type="caution">
    <text evidence="15">The sequence shown here is derived from an EMBL/GenBank/DDBJ whole genome shotgun (WGS) entry which is preliminary data.</text>
</comment>
<evidence type="ECO:0000256" key="5">
    <source>
        <dbReference type="ARBA" id="ARBA00022676"/>
    </source>
</evidence>
<evidence type="ECO:0000256" key="8">
    <source>
        <dbReference type="ARBA" id="ARBA00022729"/>
    </source>
</evidence>
<dbReference type="InterPro" id="IPR000768">
    <property type="entry name" value="ART"/>
</dbReference>
<evidence type="ECO:0000256" key="9">
    <source>
        <dbReference type="ARBA" id="ARBA00022857"/>
    </source>
</evidence>
<keyword evidence="11 14" id="KW-0520">NAD</keyword>
<sequence length="185" mass="20767">VATAAVKVVPLDMAWDSFDDRYEGCGPNMTKELPALNCSDIRHNPLFAQVWNDSMKVWRNRGVPVSPLLSPAQAIAIMAYTMDDLYSDFNAAVREGGRSPQHYRDNFHYKTLHFLLTQAVVALRDTQKLNHGCVYRGVDGLQFKVKVGQRVRFGQFASASPCESITHDFGTDTTFEVHTYHGAEI</sequence>
<accession>A0A7L1R0F3</accession>
<dbReference type="GO" id="GO:0003950">
    <property type="term" value="F:NAD+ poly-ADP-ribosyltransferase activity"/>
    <property type="evidence" value="ECO:0007669"/>
    <property type="project" value="TreeGrafter"/>
</dbReference>
<dbReference type="GO" id="GO:0005615">
    <property type="term" value="C:extracellular space"/>
    <property type="evidence" value="ECO:0007669"/>
    <property type="project" value="UniProtKB-ARBA"/>
</dbReference>
<dbReference type="GO" id="GO:0016779">
    <property type="term" value="F:nucleotidyltransferase activity"/>
    <property type="evidence" value="ECO:0007669"/>
    <property type="project" value="UniProtKB-KW"/>
</dbReference>
<dbReference type="PROSITE" id="PS51996">
    <property type="entry name" value="TR_MART"/>
    <property type="match status" value="1"/>
</dbReference>
<evidence type="ECO:0000256" key="13">
    <source>
        <dbReference type="ARBA" id="ARBA00047597"/>
    </source>
</evidence>